<evidence type="ECO:0000256" key="5">
    <source>
        <dbReference type="ARBA" id="ARBA00023150"/>
    </source>
</evidence>
<comment type="function">
    <text evidence="6">Converts molybdopterin precursor Z into molybdopterin. This requires the incorporation of two sulfur atoms into precursor Z to generate a dithiolene group. The sulfur is provided by MoaD.</text>
</comment>
<keyword evidence="5" id="KW-0501">Molybdenum cofactor biosynthesis</keyword>
<organism evidence="13 14">
    <name type="scientific">Devosia albogilva</name>
    <dbReference type="NCBI Taxonomy" id="429726"/>
    <lineage>
        <taxon>Bacteria</taxon>
        <taxon>Pseudomonadati</taxon>
        <taxon>Pseudomonadota</taxon>
        <taxon>Alphaproteobacteria</taxon>
        <taxon>Hyphomicrobiales</taxon>
        <taxon>Devosiaceae</taxon>
        <taxon>Devosia</taxon>
    </lineage>
</organism>
<reference evidence="14" key="1">
    <citation type="journal article" date="2019" name="Int. J. Syst. Evol. Microbiol.">
        <title>The Global Catalogue of Microorganisms (GCM) 10K type strain sequencing project: providing services to taxonomists for standard genome sequencing and annotation.</title>
        <authorList>
            <consortium name="The Broad Institute Genomics Platform"/>
            <consortium name="The Broad Institute Genome Sequencing Center for Infectious Disease"/>
            <person name="Wu L."/>
            <person name="Ma J."/>
        </authorList>
    </citation>
    <scope>NUCLEOTIDE SEQUENCE [LARGE SCALE GENOMIC DNA]</scope>
    <source>
        <strain evidence="14">CCM 7427</strain>
    </source>
</reference>
<dbReference type="CDD" id="cd00756">
    <property type="entry name" value="MoaE"/>
    <property type="match status" value="1"/>
</dbReference>
<dbReference type="Proteomes" id="UP001597521">
    <property type="component" value="Unassembled WGS sequence"/>
</dbReference>
<dbReference type="Pfam" id="PF02391">
    <property type="entry name" value="MoaE"/>
    <property type="match status" value="1"/>
</dbReference>
<accession>A0ABW5QGI9</accession>
<evidence type="ECO:0000313" key="14">
    <source>
        <dbReference type="Proteomes" id="UP001597521"/>
    </source>
</evidence>
<name>A0ABW5QGI9_9HYPH</name>
<dbReference type="SUPFAM" id="SSF54690">
    <property type="entry name" value="Molybdopterin synthase subunit MoaE"/>
    <property type="match status" value="1"/>
</dbReference>
<keyword evidence="14" id="KW-1185">Reference proteome</keyword>
<dbReference type="Gene3D" id="3.90.1170.40">
    <property type="entry name" value="Molybdopterin biosynthesis MoaE subunit"/>
    <property type="match status" value="1"/>
</dbReference>
<comment type="caution">
    <text evidence="13">The sequence shown here is derived from an EMBL/GenBank/DDBJ whole genome shotgun (WGS) entry which is preliminary data.</text>
</comment>
<dbReference type="EC" id="2.8.1.12" evidence="3"/>
<dbReference type="PANTHER" id="PTHR23404">
    <property type="entry name" value="MOLYBDOPTERIN SYNTHASE RELATED"/>
    <property type="match status" value="1"/>
</dbReference>
<evidence type="ECO:0000256" key="2">
    <source>
        <dbReference type="ARBA" id="ARBA00005426"/>
    </source>
</evidence>
<evidence type="ECO:0000256" key="6">
    <source>
        <dbReference type="ARBA" id="ARBA00025448"/>
    </source>
</evidence>
<evidence type="ECO:0000256" key="11">
    <source>
        <dbReference type="ARBA" id="ARBA00032474"/>
    </source>
</evidence>
<evidence type="ECO:0000256" key="9">
    <source>
        <dbReference type="ARBA" id="ARBA00030407"/>
    </source>
</evidence>
<proteinExistence type="inferred from homology"/>
<dbReference type="EMBL" id="JBHUNP010000001">
    <property type="protein sequence ID" value="MFD2646870.1"/>
    <property type="molecule type" value="Genomic_DNA"/>
</dbReference>
<sequence>MRVTVTADPFDPAALPAELGGNPAAGAAVTFTGIVRSTADRPITALILECYEDLARNEISAIVDRAITRFKLTDAAVIHRHGRLLPGEPIMQVITTAAHRQAAFDGAQYLMDYLKTNAPFWKQEETADGVTWVEAKPADDAARQRWE</sequence>
<evidence type="ECO:0000256" key="7">
    <source>
        <dbReference type="ARBA" id="ARBA00026066"/>
    </source>
</evidence>
<comment type="catalytic activity">
    <reaction evidence="12">
        <text>2 [molybdopterin-synthase sulfur-carrier protein]-C-terminal-Gly-aminoethanethioate + cyclic pyranopterin phosphate + H2O = molybdopterin + 2 [molybdopterin-synthase sulfur-carrier protein]-C-terminal Gly-Gly + 2 H(+)</text>
        <dbReference type="Rhea" id="RHEA:26333"/>
        <dbReference type="Rhea" id="RHEA-COMP:12202"/>
        <dbReference type="Rhea" id="RHEA-COMP:19907"/>
        <dbReference type="ChEBI" id="CHEBI:15377"/>
        <dbReference type="ChEBI" id="CHEBI:15378"/>
        <dbReference type="ChEBI" id="CHEBI:58698"/>
        <dbReference type="ChEBI" id="CHEBI:59648"/>
        <dbReference type="ChEBI" id="CHEBI:90778"/>
        <dbReference type="ChEBI" id="CHEBI:232372"/>
        <dbReference type="EC" id="2.8.1.12"/>
    </reaction>
</comment>
<gene>
    <name evidence="13" type="ORF">ACFSX5_03570</name>
</gene>
<evidence type="ECO:0000256" key="10">
    <source>
        <dbReference type="ARBA" id="ARBA00030781"/>
    </source>
</evidence>
<comment type="similarity">
    <text evidence="2">Belongs to the MoaE family.</text>
</comment>
<dbReference type="InterPro" id="IPR036563">
    <property type="entry name" value="MoaE_sf"/>
</dbReference>
<evidence type="ECO:0000256" key="8">
    <source>
        <dbReference type="ARBA" id="ARBA00029745"/>
    </source>
</evidence>
<evidence type="ECO:0000313" key="13">
    <source>
        <dbReference type="EMBL" id="MFD2646870.1"/>
    </source>
</evidence>
<evidence type="ECO:0000256" key="12">
    <source>
        <dbReference type="ARBA" id="ARBA00049878"/>
    </source>
</evidence>
<protein>
    <recommendedName>
        <fullName evidence="4">Molybdopterin synthase catalytic subunit</fullName>
        <ecNumber evidence="3">2.8.1.12</ecNumber>
    </recommendedName>
    <alternativeName>
        <fullName evidence="10">MPT synthase subunit 2</fullName>
    </alternativeName>
    <alternativeName>
        <fullName evidence="8">Molybdenum cofactor biosynthesis protein E</fullName>
    </alternativeName>
    <alternativeName>
        <fullName evidence="9">Molybdopterin-converting factor large subunit</fullName>
    </alternativeName>
    <alternativeName>
        <fullName evidence="11">Molybdopterin-converting factor subunit 2</fullName>
    </alternativeName>
</protein>
<evidence type="ECO:0000256" key="4">
    <source>
        <dbReference type="ARBA" id="ARBA00013858"/>
    </source>
</evidence>
<evidence type="ECO:0000256" key="3">
    <source>
        <dbReference type="ARBA" id="ARBA00011950"/>
    </source>
</evidence>
<evidence type="ECO:0000256" key="1">
    <source>
        <dbReference type="ARBA" id="ARBA00005046"/>
    </source>
</evidence>
<dbReference type="RefSeq" id="WP_386831842.1">
    <property type="nucleotide sequence ID" value="NZ_JBHUNP010000001.1"/>
</dbReference>
<comment type="pathway">
    <text evidence="1">Cofactor biosynthesis; molybdopterin biosynthesis.</text>
</comment>
<dbReference type="InterPro" id="IPR003448">
    <property type="entry name" value="Mopterin_biosynth_MoaE"/>
</dbReference>
<comment type="subunit">
    <text evidence="7">Heterotetramer of 2 MoaD subunits and 2 MoaE subunits. Also stable as homodimer. The enzyme changes between these two forms during catalysis.</text>
</comment>